<dbReference type="InterPro" id="IPR016137">
    <property type="entry name" value="RGS"/>
</dbReference>
<dbReference type="PROSITE" id="PS50132">
    <property type="entry name" value="RGS"/>
    <property type="match status" value="1"/>
</dbReference>
<keyword evidence="3" id="KW-1185">Reference proteome</keyword>
<reference evidence="2" key="1">
    <citation type="submission" date="2020-10" db="EMBL/GenBank/DDBJ databases">
        <title>Chromosome-scale genome assembly of the Allis shad, Alosa alosa.</title>
        <authorList>
            <person name="Margot Z."/>
            <person name="Christophe K."/>
            <person name="Cabau C."/>
            <person name="Louis A."/>
            <person name="Berthelot C."/>
            <person name="Parey E."/>
            <person name="Roest Crollius H."/>
            <person name="Montfort J."/>
            <person name="Robinson-Rechavi M."/>
            <person name="Bucao C."/>
            <person name="Bouchez O."/>
            <person name="Gislard M."/>
            <person name="Lluch J."/>
            <person name="Milhes M."/>
            <person name="Lampietro C."/>
            <person name="Lopez Roques C."/>
            <person name="Donnadieu C."/>
            <person name="Braasch I."/>
            <person name="Desvignes T."/>
            <person name="Postlethwait J."/>
            <person name="Bobe J."/>
            <person name="Guiguen Y."/>
        </authorList>
    </citation>
    <scope>NUCLEOTIDE SEQUENCE</scope>
    <source>
        <strain evidence="2">M-15738</strain>
        <tissue evidence="2">Blood</tissue>
    </source>
</reference>
<dbReference type="AlphaFoldDB" id="A0AAV6GPS7"/>
<dbReference type="FunFam" id="1.10.167.10:FF:000001">
    <property type="entry name" value="Putative regulator of g-protein signaling 12"/>
    <property type="match status" value="1"/>
</dbReference>
<dbReference type="SUPFAM" id="SSF48097">
    <property type="entry name" value="Regulator of G-protein signaling, RGS"/>
    <property type="match status" value="1"/>
</dbReference>
<dbReference type="InterPro" id="IPR044926">
    <property type="entry name" value="RGS_subdomain_2"/>
</dbReference>
<dbReference type="Proteomes" id="UP000823561">
    <property type="component" value="Chromosome 9"/>
</dbReference>
<comment type="caution">
    <text evidence="2">The sequence shown here is derived from an EMBL/GenBank/DDBJ whole genome shotgun (WGS) entry which is preliminary data.</text>
</comment>
<sequence length="200" mass="23142">MPKLLFSKMRIYEFKDLIPSGRKPRKLSGLLSRKGQKNNIRCILVRKIAENSPCDDYRSKVQCGNTASLGELLKNRYYLVTFREFLQSEFSEENIDFWLACRDYRDFTPPACRFLRATEIYQEFLHPTAVKEVNVDQCTRDKVKRSMAEASPWCFDEAAAHVFRLMESDSWPRFLHSSACGRLRAGGPTVPHLTSSSKCQ</sequence>
<dbReference type="SMART" id="SM00315">
    <property type="entry name" value="RGS"/>
    <property type="match status" value="1"/>
</dbReference>
<dbReference type="PRINTS" id="PR01301">
    <property type="entry name" value="RGSPROTEIN"/>
</dbReference>
<evidence type="ECO:0000259" key="1">
    <source>
        <dbReference type="PROSITE" id="PS50132"/>
    </source>
</evidence>
<dbReference type="EMBL" id="JADWDJ010000009">
    <property type="protein sequence ID" value="KAG5275912.1"/>
    <property type="molecule type" value="Genomic_DNA"/>
</dbReference>
<dbReference type="Gene3D" id="1.10.167.10">
    <property type="entry name" value="Regulator of G-protein Signalling 4, domain 2"/>
    <property type="match status" value="1"/>
</dbReference>
<name>A0AAV6GPS7_9TELE</name>
<evidence type="ECO:0000313" key="2">
    <source>
        <dbReference type="EMBL" id="KAG5275912.1"/>
    </source>
</evidence>
<dbReference type="PANTHER" id="PTHR10845">
    <property type="entry name" value="REGULATOR OF G PROTEIN SIGNALING"/>
    <property type="match status" value="1"/>
</dbReference>
<dbReference type="InterPro" id="IPR036305">
    <property type="entry name" value="RGS_sf"/>
</dbReference>
<proteinExistence type="predicted"/>
<dbReference type="Pfam" id="PF00615">
    <property type="entry name" value="RGS"/>
    <property type="match status" value="1"/>
</dbReference>
<feature type="domain" description="RGS" evidence="1">
    <location>
        <begin position="68"/>
        <end position="177"/>
    </location>
</feature>
<gene>
    <name evidence="2" type="ORF">AALO_G00125880</name>
</gene>
<evidence type="ECO:0000313" key="3">
    <source>
        <dbReference type="Proteomes" id="UP000823561"/>
    </source>
</evidence>
<dbReference type="PANTHER" id="PTHR10845:SF160">
    <property type="entry name" value="REGULATOR OF G-PROTEIN SIGNALING 21"/>
    <property type="match status" value="1"/>
</dbReference>
<accession>A0AAV6GPS7</accession>
<protein>
    <recommendedName>
        <fullName evidence="1">RGS domain-containing protein</fullName>
    </recommendedName>
</protein>
<organism evidence="2 3">
    <name type="scientific">Alosa alosa</name>
    <name type="common">allis shad</name>
    <dbReference type="NCBI Taxonomy" id="278164"/>
    <lineage>
        <taxon>Eukaryota</taxon>
        <taxon>Metazoa</taxon>
        <taxon>Chordata</taxon>
        <taxon>Craniata</taxon>
        <taxon>Vertebrata</taxon>
        <taxon>Euteleostomi</taxon>
        <taxon>Actinopterygii</taxon>
        <taxon>Neopterygii</taxon>
        <taxon>Teleostei</taxon>
        <taxon>Clupei</taxon>
        <taxon>Clupeiformes</taxon>
        <taxon>Clupeoidei</taxon>
        <taxon>Clupeidae</taxon>
        <taxon>Alosa</taxon>
    </lineage>
</organism>